<dbReference type="SUPFAM" id="SSF51735">
    <property type="entry name" value="NAD(P)-binding Rossmann-fold domains"/>
    <property type="match status" value="1"/>
</dbReference>
<evidence type="ECO:0000256" key="2">
    <source>
        <dbReference type="ARBA" id="ARBA00023002"/>
    </source>
</evidence>
<feature type="domain" description="NmrA-like" evidence="3">
    <location>
        <begin position="7"/>
        <end position="259"/>
    </location>
</feature>
<organism evidence="4 5">
    <name type="scientific">Didymella glomerata</name>
    <dbReference type="NCBI Taxonomy" id="749621"/>
    <lineage>
        <taxon>Eukaryota</taxon>
        <taxon>Fungi</taxon>
        <taxon>Dikarya</taxon>
        <taxon>Ascomycota</taxon>
        <taxon>Pezizomycotina</taxon>
        <taxon>Dothideomycetes</taxon>
        <taxon>Pleosporomycetidae</taxon>
        <taxon>Pleosporales</taxon>
        <taxon>Pleosporineae</taxon>
        <taxon>Didymellaceae</taxon>
        <taxon>Didymella</taxon>
    </lineage>
</organism>
<evidence type="ECO:0000313" key="4">
    <source>
        <dbReference type="EMBL" id="KAJ4329992.1"/>
    </source>
</evidence>
<dbReference type="InterPro" id="IPR036291">
    <property type="entry name" value="NAD(P)-bd_dom_sf"/>
</dbReference>
<dbReference type="PANTHER" id="PTHR47706">
    <property type="entry name" value="NMRA-LIKE FAMILY PROTEIN"/>
    <property type="match status" value="1"/>
</dbReference>
<dbReference type="Gene3D" id="3.40.50.720">
    <property type="entry name" value="NAD(P)-binding Rossmann-like Domain"/>
    <property type="match status" value="1"/>
</dbReference>
<proteinExistence type="predicted"/>
<keyword evidence="5" id="KW-1185">Reference proteome</keyword>
<sequence>MTSETPKKVLIFGATGVIGKYIIQELVNAKSSFDKIGLFTSPETAKNKPDEINSWEERGVDINVGDVNSEEDVKKAYEGYDTVISALGRNAILTQIPLLKLAEASSSIKYFYPSEYGTDIEYGPKSPKEKPHQLKLQVRKFIRENVRKLKITYLVTGPYSDLFIAPNKDPRIGSFDPKGKKATLLGTGKEKVSFTTMRDVGRLLVAALQTPTNSSQRILKVNSFTTTGKETVAEFEKQTGSKWDVSYTPLDQLKKLEEQAWEEDWPSKTPLTLRRIWTEGGTLYENRDNGKIGFDDGPDSMADQVKNTIANHG</sequence>
<protein>
    <recommendedName>
        <fullName evidence="3">NmrA-like domain-containing protein</fullName>
    </recommendedName>
</protein>
<keyword evidence="2" id="KW-0560">Oxidoreductase</keyword>
<gene>
    <name evidence="4" type="ORF">N0V87_010395</name>
</gene>
<keyword evidence="1" id="KW-0521">NADP</keyword>
<dbReference type="Pfam" id="PF05368">
    <property type="entry name" value="NmrA"/>
    <property type="match status" value="1"/>
</dbReference>
<dbReference type="PANTHER" id="PTHR47706:SF11">
    <property type="entry name" value="ISOFLAVONE REDUCTASE FAMILY PROTEIN (AFU_ORTHOLOGUE AFUA_1G12510)"/>
    <property type="match status" value="1"/>
</dbReference>
<evidence type="ECO:0000256" key="1">
    <source>
        <dbReference type="ARBA" id="ARBA00022857"/>
    </source>
</evidence>
<dbReference type="GO" id="GO:0016491">
    <property type="term" value="F:oxidoreductase activity"/>
    <property type="evidence" value="ECO:0007669"/>
    <property type="project" value="UniProtKB-KW"/>
</dbReference>
<name>A0A9W8WPD1_9PLEO</name>
<dbReference type="InterPro" id="IPR051609">
    <property type="entry name" value="NmrA/Isoflavone_reductase-like"/>
</dbReference>
<dbReference type="AlphaFoldDB" id="A0A9W8WPD1"/>
<evidence type="ECO:0000313" key="5">
    <source>
        <dbReference type="Proteomes" id="UP001140562"/>
    </source>
</evidence>
<dbReference type="Gene3D" id="3.90.25.10">
    <property type="entry name" value="UDP-galactose 4-epimerase, domain 1"/>
    <property type="match status" value="1"/>
</dbReference>
<reference evidence="4" key="1">
    <citation type="submission" date="2022-10" db="EMBL/GenBank/DDBJ databases">
        <title>Tapping the CABI collections for fungal endophytes: first genome assemblies for Collariella, Neodidymelliopsis, Ascochyta clinopodiicola, Didymella pomorum, Didymosphaeria variabile, Neocosmospora piperis and Neocucurbitaria cava.</title>
        <authorList>
            <person name="Hill R."/>
        </authorList>
    </citation>
    <scope>NUCLEOTIDE SEQUENCE</scope>
    <source>
        <strain evidence="4">IMI 360193</strain>
    </source>
</reference>
<dbReference type="InterPro" id="IPR008030">
    <property type="entry name" value="NmrA-like"/>
</dbReference>
<dbReference type="EMBL" id="JAPEUV010000239">
    <property type="protein sequence ID" value="KAJ4329992.1"/>
    <property type="molecule type" value="Genomic_DNA"/>
</dbReference>
<evidence type="ECO:0000259" key="3">
    <source>
        <dbReference type="Pfam" id="PF05368"/>
    </source>
</evidence>
<dbReference type="Proteomes" id="UP001140562">
    <property type="component" value="Unassembled WGS sequence"/>
</dbReference>
<comment type="caution">
    <text evidence="4">The sequence shown here is derived from an EMBL/GenBank/DDBJ whole genome shotgun (WGS) entry which is preliminary data.</text>
</comment>
<accession>A0A9W8WPD1</accession>
<dbReference type="OrthoDB" id="419598at2759"/>